<dbReference type="GO" id="GO:0030223">
    <property type="term" value="P:neutrophil differentiation"/>
    <property type="evidence" value="ECO:0007669"/>
    <property type="project" value="Ensembl"/>
</dbReference>
<dbReference type="GO" id="GO:0043066">
    <property type="term" value="P:negative regulation of apoptotic process"/>
    <property type="evidence" value="ECO:0007669"/>
    <property type="project" value="InterPro"/>
</dbReference>
<dbReference type="GO" id="GO:0016324">
    <property type="term" value="C:apical plasma membrane"/>
    <property type="evidence" value="ECO:0007669"/>
    <property type="project" value="TreeGrafter"/>
</dbReference>
<organism evidence="2 3">
    <name type="scientific">Clupea harengus</name>
    <name type="common">Atlantic herring</name>
    <dbReference type="NCBI Taxonomy" id="7950"/>
    <lineage>
        <taxon>Eukaryota</taxon>
        <taxon>Metazoa</taxon>
        <taxon>Chordata</taxon>
        <taxon>Craniata</taxon>
        <taxon>Vertebrata</taxon>
        <taxon>Euteleostomi</taxon>
        <taxon>Actinopterygii</taxon>
        <taxon>Neopterygii</taxon>
        <taxon>Teleostei</taxon>
        <taxon>Clupei</taxon>
        <taxon>Clupeiformes</taxon>
        <taxon>Clupeoidei</taxon>
        <taxon>Clupeidae</taxon>
        <taxon>Clupea</taxon>
    </lineage>
</organism>
<evidence type="ECO:0000313" key="2">
    <source>
        <dbReference type="Proteomes" id="UP000515152"/>
    </source>
</evidence>
<evidence type="ECO:0000313" key="3">
    <source>
        <dbReference type="RefSeq" id="XP_012684362.2"/>
    </source>
</evidence>
<dbReference type="GeneID" id="105901450"/>
<dbReference type="GO" id="GO:0016529">
    <property type="term" value="C:sarcoplasmic reticulum"/>
    <property type="evidence" value="ECO:0007669"/>
    <property type="project" value="TreeGrafter"/>
</dbReference>
<dbReference type="GO" id="GO:0015629">
    <property type="term" value="C:actin cytoskeleton"/>
    <property type="evidence" value="ECO:0007669"/>
    <property type="project" value="TreeGrafter"/>
</dbReference>
<dbReference type="CTD" id="10456"/>
<dbReference type="PANTHER" id="PTHR14938">
    <property type="entry name" value="HCLS1-ASSOCIATED PROTEIN X-1"/>
    <property type="match status" value="1"/>
</dbReference>
<gene>
    <name evidence="3" type="primary">hax1</name>
</gene>
<dbReference type="PIRSF" id="PIRSF037634">
    <property type="entry name" value="HS1-associating_X-1"/>
    <property type="match status" value="1"/>
</dbReference>
<sequence>MSIFDLFRGFFGVPGGPYGRHCPREPFFDSMTHDEDDEEDDREGFYSDSVEGPGGSDGFDDAWRFGFSMGPNGMRIQEPAMFGQILKEMDDIFSELGRWEERHGPFGMPSLEPPCSPQGRAPHGESGGDRNSLRDFMLKGLDDRPSPPGPPPPGPIPGGRGRSPSRSPSPSPDSPFHRWEPFSKFQDGWRDGLFSAPLGDKREDGDLDSQVSSDGLDKILTPAPALPRTRGFFQSVTVKKVLKPDGTVEEMRTVRDSQGNEEISVTRSGGSGDPEGSRGPSGPLSSGGPGSSDLHDDMSVFSKFFGGFKG</sequence>
<feature type="compositionally biased region" description="Basic and acidic residues" evidence="1">
    <location>
        <begin position="122"/>
        <end position="145"/>
    </location>
</feature>
<accession>A0A6P3VY28</accession>
<dbReference type="RefSeq" id="XP_012684362.2">
    <property type="nucleotide sequence ID" value="XM_012828908.3"/>
</dbReference>
<feature type="compositionally biased region" description="Pro residues" evidence="1">
    <location>
        <begin position="146"/>
        <end position="156"/>
    </location>
</feature>
<feature type="region of interest" description="Disordered" evidence="1">
    <location>
        <begin position="29"/>
        <end position="59"/>
    </location>
</feature>
<dbReference type="OrthoDB" id="5562606at2759"/>
<feature type="compositionally biased region" description="Polar residues" evidence="1">
    <location>
        <begin position="256"/>
        <end position="268"/>
    </location>
</feature>
<feature type="region of interest" description="Disordered" evidence="1">
    <location>
        <begin position="101"/>
        <end position="223"/>
    </location>
</feature>
<reference evidence="3" key="1">
    <citation type="submission" date="2025-08" db="UniProtKB">
        <authorList>
            <consortium name="RefSeq"/>
        </authorList>
    </citation>
    <scope>IDENTIFICATION</scope>
</reference>
<evidence type="ECO:0000256" key="1">
    <source>
        <dbReference type="SAM" id="MobiDB-lite"/>
    </source>
</evidence>
<protein>
    <submittedName>
        <fullName evidence="3">HCLS1-associated protein X-1</fullName>
    </submittedName>
</protein>
<dbReference type="GO" id="GO:0030833">
    <property type="term" value="P:regulation of actin filament polymerization"/>
    <property type="evidence" value="ECO:0007669"/>
    <property type="project" value="TreeGrafter"/>
</dbReference>
<dbReference type="GO" id="GO:0005739">
    <property type="term" value="C:mitochondrion"/>
    <property type="evidence" value="ECO:0007669"/>
    <property type="project" value="TreeGrafter"/>
</dbReference>
<dbReference type="InterPro" id="IPR017248">
    <property type="entry name" value="HAX-1"/>
</dbReference>
<dbReference type="GO" id="GO:0030136">
    <property type="term" value="C:clathrin-coated vesicle"/>
    <property type="evidence" value="ECO:0007669"/>
    <property type="project" value="TreeGrafter"/>
</dbReference>
<proteinExistence type="predicted"/>
<dbReference type="Proteomes" id="UP000515152">
    <property type="component" value="Chromosome 19"/>
</dbReference>
<keyword evidence="2" id="KW-1185">Reference proteome</keyword>
<dbReference type="AlphaFoldDB" id="A0A6P3VY28"/>
<dbReference type="KEGG" id="char:105901450"/>
<feature type="region of interest" description="Disordered" evidence="1">
    <location>
        <begin position="249"/>
        <end position="296"/>
    </location>
</feature>
<name>A0A6P3VY28_CLUHA</name>
<dbReference type="PANTHER" id="PTHR14938:SF2">
    <property type="entry name" value="HCLS1-ASSOCIATED PROTEIN X-1"/>
    <property type="match status" value="1"/>
</dbReference>